<evidence type="ECO:0000259" key="3">
    <source>
        <dbReference type="PROSITE" id="PS50234"/>
    </source>
</evidence>
<feature type="domain" description="VWFA" evidence="3">
    <location>
        <begin position="453"/>
        <end position="640"/>
    </location>
</feature>
<accession>A0A448ISK6</accession>
<keyword evidence="2" id="KW-1133">Transmembrane helix</keyword>
<sequence>MGRHSLPDPQESGGKQPEEPQTERIGFSADSGDHPDVEDQFYGPAGDSGEPPKSGPQHSGGWEDGEWTGTHRAVTAGRRGVSVGVIVALVAVVAVVAVVILWRFIGDSLSSRSDVAAARCVDGQLDVAVLADPAITDSIAALAERYNDTAAPVGDRCVNVGVKPADSDQVLNGFREQWPADLGARPALWIPASSMSEARLESASGAQIVSDSRSLATSPVVLAVAPELKEALGEQNWGTLPRLQTDPRSLDTLGLPGWGGLRLALPLGDDSDASFLAAEAVADAAAPAGQPATAGLGAVNTLMAGAPELPDTDAGTALDALAGADDPARAPVHAVATTEQRVFQRSSTPDAQGSLASWLPPGPTAMADFPTVLLSGDWLTQEQVTAASEFARFMRKPEQLGELAKAGFRVEGVAPPASDAVDFAPLSAPLSVGDNALRTTIADTLTTPAQSPTVTIMLDQSMSADEGGATRLANVADALTARVQALPPDSGVGLWTFDGVQGRSVVSVGPLSEPLNGAPRSDALTAALNAQSPSGGGAVSFTTLRLAYTDASAKFREGQKNSILVITTGPHTDRSLSASGLQDYVRGAFNADRPVAVNVIDFGDDSDRATWEAVAEITGGSYQNLATSASPELAAAISTMLS</sequence>
<keyword evidence="2" id="KW-0472">Membrane</keyword>
<dbReference type="Gene3D" id="3.40.50.410">
    <property type="entry name" value="von Willebrand factor, type A domain"/>
    <property type="match status" value="1"/>
</dbReference>
<gene>
    <name evidence="4" type="ORF">NCTC10437_02996</name>
</gene>
<evidence type="ECO:0000256" key="2">
    <source>
        <dbReference type="SAM" id="Phobius"/>
    </source>
</evidence>
<reference evidence="4 5" key="1">
    <citation type="submission" date="2018-12" db="EMBL/GenBank/DDBJ databases">
        <authorList>
            <consortium name="Pathogen Informatics"/>
        </authorList>
    </citation>
    <scope>NUCLEOTIDE SEQUENCE [LARGE SCALE GENOMIC DNA]</scope>
    <source>
        <strain evidence="4 5">NCTC10437</strain>
    </source>
</reference>
<evidence type="ECO:0000313" key="4">
    <source>
        <dbReference type="EMBL" id="VEG55446.1"/>
    </source>
</evidence>
<dbReference type="InterPro" id="IPR002035">
    <property type="entry name" value="VWF_A"/>
</dbReference>
<evidence type="ECO:0000256" key="1">
    <source>
        <dbReference type="SAM" id="MobiDB-lite"/>
    </source>
</evidence>
<organism evidence="4 5">
    <name type="scientific">Mycolicibacterium aurum</name>
    <name type="common">Mycobacterium aurum</name>
    <dbReference type="NCBI Taxonomy" id="1791"/>
    <lineage>
        <taxon>Bacteria</taxon>
        <taxon>Bacillati</taxon>
        <taxon>Actinomycetota</taxon>
        <taxon>Actinomycetes</taxon>
        <taxon>Mycobacteriales</taxon>
        <taxon>Mycobacteriaceae</taxon>
        <taxon>Mycolicibacterium</taxon>
    </lineage>
</organism>
<protein>
    <submittedName>
        <fullName evidence="4">von Willebrand factor, type A</fullName>
    </submittedName>
</protein>
<dbReference type="AlphaFoldDB" id="A0A448ISK6"/>
<dbReference type="OrthoDB" id="5171781at2"/>
<dbReference type="RefSeq" id="WP_048631073.1">
    <property type="nucleotide sequence ID" value="NZ_CVQQ01000002.1"/>
</dbReference>
<keyword evidence="2" id="KW-0812">Transmembrane</keyword>
<feature type="transmembrane region" description="Helical" evidence="2">
    <location>
        <begin position="81"/>
        <end position="105"/>
    </location>
</feature>
<dbReference type="Proteomes" id="UP000279306">
    <property type="component" value="Chromosome"/>
</dbReference>
<dbReference type="STRING" id="1791.GCA_001049355_01134"/>
<dbReference type="EMBL" id="LR134356">
    <property type="protein sequence ID" value="VEG55446.1"/>
    <property type="molecule type" value="Genomic_DNA"/>
</dbReference>
<proteinExistence type="predicted"/>
<feature type="region of interest" description="Disordered" evidence="1">
    <location>
        <begin position="1"/>
        <end position="68"/>
    </location>
</feature>
<dbReference type="PROSITE" id="PS50234">
    <property type="entry name" value="VWFA"/>
    <property type="match status" value="1"/>
</dbReference>
<dbReference type="SUPFAM" id="SSF53300">
    <property type="entry name" value="vWA-like"/>
    <property type="match status" value="1"/>
</dbReference>
<keyword evidence="5" id="KW-1185">Reference proteome</keyword>
<evidence type="ECO:0000313" key="5">
    <source>
        <dbReference type="Proteomes" id="UP000279306"/>
    </source>
</evidence>
<dbReference type="Pfam" id="PF13531">
    <property type="entry name" value="SBP_bac_11"/>
    <property type="match status" value="1"/>
</dbReference>
<dbReference type="SMART" id="SM00327">
    <property type="entry name" value="VWA"/>
    <property type="match status" value="1"/>
</dbReference>
<name>A0A448ISK6_MYCAU</name>
<dbReference type="InterPro" id="IPR036465">
    <property type="entry name" value="vWFA_dom_sf"/>
</dbReference>
<dbReference type="KEGG" id="mauu:NCTC10437_02996"/>